<accession>A0AAE1EJI0</accession>
<keyword evidence="2" id="KW-1185">Reference proteome</keyword>
<feature type="non-terminal residue" evidence="1">
    <location>
        <position position="1"/>
    </location>
</feature>
<proteinExistence type="predicted"/>
<dbReference type="Proteomes" id="UP001286313">
    <property type="component" value="Unassembled WGS sequence"/>
</dbReference>
<gene>
    <name evidence="1" type="ORF">Pcinc_041744</name>
</gene>
<organism evidence="1 2">
    <name type="scientific">Petrolisthes cinctipes</name>
    <name type="common">Flat porcelain crab</name>
    <dbReference type="NCBI Taxonomy" id="88211"/>
    <lineage>
        <taxon>Eukaryota</taxon>
        <taxon>Metazoa</taxon>
        <taxon>Ecdysozoa</taxon>
        <taxon>Arthropoda</taxon>
        <taxon>Crustacea</taxon>
        <taxon>Multicrustacea</taxon>
        <taxon>Malacostraca</taxon>
        <taxon>Eumalacostraca</taxon>
        <taxon>Eucarida</taxon>
        <taxon>Decapoda</taxon>
        <taxon>Pleocyemata</taxon>
        <taxon>Anomura</taxon>
        <taxon>Galatheoidea</taxon>
        <taxon>Porcellanidae</taxon>
        <taxon>Petrolisthes</taxon>
    </lineage>
</organism>
<comment type="caution">
    <text evidence="1">The sequence shown here is derived from an EMBL/GenBank/DDBJ whole genome shotgun (WGS) entry which is preliminary data.</text>
</comment>
<evidence type="ECO:0000313" key="1">
    <source>
        <dbReference type="EMBL" id="KAK3851621.1"/>
    </source>
</evidence>
<evidence type="ECO:0000313" key="2">
    <source>
        <dbReference type="Proteomes" id="UP001286313"/>
    </source>
</evidence>
<reference evidence="1" key="1">
    <citation type="submission" date="2023-10" db="EMBL/GenBank/DDBJ databases">
        <title>Genome assemblies of two species of porcelain crab, Petrolisthes cinctipes and Petrolisthes manimaculis (Anomura: Porcellanidae).</title>
        <authorList>
            <person name="Angst P."/>
        </authorList>
    </citation>
    <scope>NUCLEOTIDE SEQUENCE</scope>
    <source>
        <strain evidence="1">PB745_01</strain>
        <tissue evidence="1">Gill</tissue>
    </source>
</reference>
<protein>
    <submittedName>
        <fullName evidence="1">Uncharacterized protein</fullName>
    </submittedName>
</protein>
<dbReference type="EMBL" id="JAWQEG010007813">
    <property type="protein sequence ID" value="KAK3851621.1"/>
    <property type="molecule type" value="Genomic_DNA"/>
</dbReference>
<name>A0AAE1EJI0_PETCI</name>
<sequence>YATASLVGGVVYEGCWWGHGYIYSLVFWLQLPSQHISYTSVSLPRPHQSKCEGWTLE</sequence>
<dbReference type="AlphaFoldDB" id="A0AAE1EJI0"/>